<evidence type="ECO:0000313" key="1">
    <source>
        <dbReference type="EMBL" id="NKC05220.1"/>
    </source>
</evidence>
<proteinExistence type="predicted"/>
<sequence>MNKLKDLIQQHWVHLNDTGELAARQRKICMTRILGAARRLFHKRFVTGAAEIETLLQSVLERRDDPETAARILLSRREALK</sequence>
<name>A0ABX1DQJ9_9HYPH</name>
<comment type="caution">
    <text evidence="1">The sequence shown here is derived from an EMBL/GenBank/DDBJ whole genome shotgun (WGS) entry which is preliminary data.</text>
</comment>
<evidence type="ECO:0000313" key="2">
    <source>
        <dbReference type="Proteomes" id="UP000704467"/>
    </source>
</evidence>
<gene>
    <name evidence="1" type="ORF">HED55_24870</name>
</gene>
<keyword evidence="2" id="KW-1185">Reference proteome</keyword>
<dbReference type="EMBL" id="JAAVLN010000003">
    <property type="protein sequence ID" value="NKC05220.1"/>
    <property type="molecule type" value="Genomic_DNA"/>
</dbReference>
<accession>A0ABX1DQJ9</accession>
<reference evidence="1 2" key="1">
    <citation type="submission" date="2020-03" db="EMBL/GenBank/DDBJ databases">
        <title>Whole genome sequencing of clinical and environmental type strains of Ochrobactrum.</title>
        <authorList>
            <person name="Dharne M."/>
        </authorList>
    </citation>
    <scope>NUCLEOTIDE SEQUENCE [LARGE SCALE GENOMIC DNA]</scope>
    <source>
        <strain evidence="1 2">CIP 109452</strain>
    </source>
</reference>
<organism evidence="1 2">
    <name type="scientific">Brucella haematophila</name>
    <dbReference type="NCBI Taxonomy" id="419474"/>
    <lineage>
        <taxon>Bacteria</taxon>
        <taxon>Pseudomonadati</taxon>
        <taxon>Pseudomonadota</taxon>
        <taxon>Alphaproteobacteria</taxon>
        <taxon>Hyphomicrobiales</taxon>
        <taxon>Brucellaceae</taxon>
        <taxon>Brucella/Ochrobactrum group</taxon>
        <taxon>Brucella</taxon>
    </lineage>
</organism>
<protein>
    <submittedName>
        <fullName evidence="1">Uncharacterized protein</fullName>
    </submittedName>
</protein>
<dbReference type="Proteomes" id="UP000704467">
    <property type="component" value="Unassembled WGS sequence"/>
</dbReference>